<dbReference type="InterPro" id="IPR016181">
    <property type="entry name" value="Acyl_CoA_acyltransferase"/>
</dbReference>
<accession>A0ABQ1QP64</accession>
<keyword evidence="1" id="KW-0808">Transferase</keyword>
<feature type="domain" description="N-acetyltransferase" evidence="2">
    <location>
        <begin position="3"/>
        <end position="153"/>
    </location>
</feature>
<evidence type="ECO:0000313" key="3">
    <source>
        <dbReference type="EMBL" id="GGD37867.1"/>
    </source>
</evidence>
<dbReference type="InterPro" id="IPR050769">
    <property type="entry name" value="NAT_camello-type"/>
</dbReference>
<reference evidence="4" key="1">
    <citation type="journal article" date="2019" name="Int. J. Syst. Evol. Microbiol.">
        <title>The Global Catalogue of Microorganisms (GCM) 10K type strain sequencing project: providing services to taxonomists for standard genome sequencing and annotation.</title>
        <authorList>
            <consortium name="The Broad Institute Genomics Platform"/>
            <consortium name="The Broad Institute Genome Sequencing Center for Infectious Disease"/>
            <person name="Wu L."/>
            <person name="Ma J."/>
        </authorList>
    </citation>
    <scope>NUCLEOTIDE SEQUENCE [LARGE SCALE GENOMIC DNA]</scope>
    <source>
        <strain evidence="4">CGMCC 1.12606</strain>
    </source>
</reference>
<organism evidence="3 4">
    <name type="scientific">Muriicola marianensis</name>
    <dbReference type="NCBI Taxonomy" id="1324801"/>
    <lineage>
        <taxon>Bacteria</taxon>
        <taxon>Pseudomonadati</taxon>
        <taxon>Bacteroidota</taxon>
        <taxon>Flavobacteriia</taxon>
        <taxon>Flavobacteriales</taxon>
        <taxon>Flavobacteriaceae</taxon>
        <taxon>Muriicola</taxon>
    </lineage>
</organism>
<dbReference type="Pfam" id="PF00583">
    <property type="entry name" value="Acetyltransf_1"/>
    <property type="match status" value="1"/>
</dbReference>
<dbReference type="CDD" id="cd04301">
    <property type="entry name" value="NAT_SF"/>
    <property type="match status" value="1"/>
</dbReference>
<dbReference type="EMBL" id="BMFH01000001">
    <property type="protein sequence ID" value="GGD37867.1"/>
    <property type="molecule type" value="Genomic_DNA"/>
</dbReference>
<dbReference type="SUPFAM" id="SSF55729">
    <property type="entry name" value="Acyl-CoA N-acyltransferases (Nat)"/>
    <property type="match status" value="1"/>
</dbReference>
<dbReference type="Gene3D" id="3.40.630.30">
    <property type="match status" value="1"/>
</dbReference>
<evidence type="ECO:0000313" key="4">
    <source>
        <dbReference type="Proteomes" id="UP000625780"/>
    </source>
</evidence>
<evidence type="ECO:0000256" key="1">
    <source>
        <dbReference type="ARBA" id="ARBA00022679"/>
    </source>
</evidence>
<comment type="caution">
    <text evidence="3">The sequence shown here is derived from an EMBL/GenBank/DDBJ whole genome shotgun (WGS) entry which is preliminary data.</text>
</comment>
<dbReference type="PROSITE" id="PS51186">
    <property type="entry name" value="GNAT"/>
    <property type="match status" value="1"/>
</dbReference>
<evidence type="ECO:0000259" key="2">
    <source>
        <dbReference type="PROSITE" id="PS51186"/>
    </source>
</evidence>
<dbReference type="RefSeq" id="WP_188368768.1">
    <property type="nucleotide sequence ID" value="NZ_BMFH01000001.1"/>
</dbReference>
<dbReference type="PANTHER" id="PTHR13947:SF37">
    <property type="entry name" value="LD18367P"/>
    <property type="match status" value="1"/>
</dbReference>
<dbReference type="Proteomes" id="UP000625780">
    <property type="component" value="Unassembled WGS sequence"/>
</dbReference>
<dbReference type="InterPro" id="IPR000182">
    <property type="entry name" value="GNAT_dom"/>
</dbReference>
<gene>
    <name evidence="3" type="ORF">GCM10011361_01210</name>
</gene>
<name>A0ABQ1QP64_9FLAO</name>
<protein>
    <recommendedName>
        <fullName evidence="2">N-acetyltransferase domain-containing protein</fullName>
    </recommendedName>
</protein>
<sequence>MKVEIIDFTSDLAAEFRDMNLTWLQEYFYVEPMDEDLLNRSEEVIIARGGKIFFAKTGGEIAGCFSLLPSKEGCFELGKMAVKPEFQGQRIGQQLLSFAVEYTKKQGMKRIILYSNTILSTAIHLYRKSGFEEIEMENPPPYARSNIKMALNL</sequence>
<dbReference type="PANTHER" id="PTHR13947">
    <property type="entry name" value="GNAT FAMILY N-ACETYLTRANSFERASE"/>
    <property type="match status" value="1"/>
</dbReference>
<keyword evidence="4" id="KW-1185">Reference proteome</keyword>
<proteinExistence type="predicted"/>